<evidence type="ECO:0000256" key="1">
    <source>
        <dbReference type="SAM" id="MobiDB-lite"/>
    </source>
</evidence>
<organism evidence="2 3">
    <name type="scientific">Stylophora pistillata</name>
    <name type="common">Smooth cauliflower coral</name>
    <dbReference type="NCBI Taxonomy" id="50429"/>
    <lineage>
        <taxon>Eukaryota</taxon>
        <taxon>Metazoa</taxon>
        <taxon>Cnidaria</taxon>
        <taxon>Anthozoa</taxon>
        <taxon>Hexacorallia</taxon>
        <taxon>Scleractinia</taxon>
        <taxon>Astrocoeniina</taxon>
        <taxon>Pocilloporidae</taxon>
        <taxon>Stylophora</taxon>
    </lineage>
</organism>
<dbReference type="EMBL" id="LSMT01000758">
    <property type="protein sequence ID" value="PFX14593.1"/>
    <property type="molecule type" value="Genomic_DNA"/>
</dbReference>
<accession>A0A2B4RCS0</accession>
<proteinExistence type="predicted"/>
<dbReference type="Proteomes" id="UP000225706">
    <property type="component" value="Unassembled WGS sequence"/>
</dbReference>
<comment type="caution">
    <text evidence="2">The sequence shown here is derived from an EMBL/GenBank/DDBJ whole genome shotgun (WGS) entry which is preliminary data.</text>
</comment>
<protein>
    <submittedName>
        <fullName evidence="2">Uncharacterized protein</fullName>
    </submittedName>
</protein>
<evidence type="ECO:0000313" key="3">
    <source>
        <dbReference type="Proteomes" id="UP000225706"/>
    </source>
</evidence>
<dbReference type="OrthoDB" id="5985809at2759"/>
<dbReference type="PANTHER" id="PTHR33198">
    <property type="entry name" value="ANK_REP_REGION DOMAIN-CONTAINING PROTEIN-RELATED"/>
    <property type="match status" value="1"/>
</dbReference>
<dbReference type="STRING" id="50429.A0A2B4RCS0"/>
<dbReference type="AlphaFoldDB" id="A0A2B4RCS0"/>
<dbReference type="PANTHER" id="PTHR33198:SF19">
    <property type="entry name" value="CCHC-TYPE DOMAIN-CONTAINING PROTEIN"/>
    <property type="match status" value="1"/>
</dbReference>
<sequence length="464" mass="53234">MKENLKILSQRCDIKQEHSLVKNKIYSELIANKGIHIYQPEMFREFCISAGATNIFDAIFDAIASARHSAEHINLNKRRAVSVIYNLCYCLSQACNALQTDPALYLRSCNLNQEGMDTQHIMGLSCARRTVNTTAKLLSQNHCKSFKNFIQGAIENKWLLVLIIDDFTSIHTKRRPQRDKASEAKSMCTIVVKAFKNIPADFLKKKVQELGQTAKQAILNPYSSTEVPAVSQDIENESWKNYATATKLEQKDKKIVTATTLLSIMGKECLHVFRNFPMTEDERQDADVILRKLDEYLVPKRNTIYELYVFNGRSHKPRESFDQFLTELRRLAATCQFGAFEDEMLRDIVTGLRDHGHRERLLWETTLTLQKAIDICRTNEMAASQRHKMERTDNVHLVHGNRNPRRNPRKVKNCKYCGDSHEAGNCPAFGKTCSKCNKKITLQKSVAPPPSRAIRNQRRNPKQD</sequence>
<gene>
    <name evidence="2" type="ORF">AWC38_SpisGene21239</name>
</gene>
<feature type="region of interest" description="Disordered" evidence="1">
    <location>
        <begin position="444"/>
        <end position="464"/>
    </location>
</feature>
<feature type="compositionally biased region" description="Basic residues" evidence="1">
    <location>
        <begin position="455"/>
        <end position="464"/>
    </location>
</feature>
<reference evidence="3" key="1">
    <citation type="journal article" date="2017" name="bioRxiv">
        <title>Comparative analysis of the genomes of Stylophora pistillata and Acropora digitifera provides evidence for extensive differences between species of corals.</title>
        <authorList>
            <person name="Voolstra C.R."/>
            <person name="Li Y."/>
            <person name="Liew Y.J."/>
            <person name="Baumgarten S."/>
            <person name="Zoccola D."/>
            <person name="Flot J.-F."/>
            <person name="Tambutte S."/>
            <person name="Allemand D."/>
            <person name="Aranda M."/>
        </authorList>
    </citation>
    <scope>NUCLEOTIDE SEQUENCE [LARGE SCALE GENOMIC DNA]</scope>
</reference>
<evidence type="ECO:0000313" key="2">
    <source>
        <dbReference type="EMBL" id="PFX14593.1"/>
    </source>
</evidence>
<keyword evidence="3" id="KW-1185">Reference proteome</keyword>
<name>A0A2B4RCS0_STYPI</name>